<protein>
    <recommendedName>
        <fullName evidence="2">G-patch domain-containing protein</fullName>
    </recommendedName>
</protein>
<keyword evidence="4" id="KW-1185">Reference proteome</keyword>
<dbReference type="OrthoDB" id="29523at2759"/>
<comment type="caution">
    <text evidence="3">The sequence shown here is derived from an EMBL/GenBank/DDBJ whole genome shotgun (WGS) entry which is preliminary data.</text>
</comment>
<evidence type="ECO:0000259" key="2">
    <source>
        <dbReference type="PROSITE" id="PS50174"/>
    </source>
</evidence>
<feature type="compositionally biased region" description="Polar residues" evidence="1">
    <location>
        <begin position="97"/>
        <end position="108"/>
    </location>
</feature>
<feature type="compositionally biased region" description="Polar residues" evidence="1">
    <location>
        <begin position="387"/>
        <end position="404"/>
    </location>
</feature>
<feature type="compositionally biased region" description="Basic and acidic residues" evidence="1">
    <location>
        <begin position="291"/>
        <end position="309"/>
    </location>
</feature>
<dbReference type="Proteomes" id="UP000801492">
    <property type="component" value="Unassembled WGS sequence"/>
</dbReference>
<dbReference type="PROSITE" id="PS50174">
    <property type="entry name" value="G_PATCH"/>
    <property type="match status" value="1"/>
</dbReference>
<reference evidence="3" key="1">
    <citation type="submission" date="2019-08" db="EMBL/GenBank/DDBJ databases">
        <title>The genome of the North American firefly Photinus pyralis.</title>
        <authorList>
            <consortium name="Photinus pyralis genome working group"/>
            <person name="Fallon T.R."/>
            <person name="Sander Lower S.E."/>
            <person name="Weng J.-K."/>
        </authorList>
    </citation>
    <scope>NUCLEOTIDE SEQUENCE</scope>
    <source>
        <strain evidence="3">TRF0915ILg1</strain>
        <tissue evidence="3">Whole body</tissue>
    </source>
</reference>
<dbReference type="InterPro" id="IPR050656">
    <property type="entry name" value="PINX1"/>
</dbReference>
<dbReference type="PANTHER" id="PTHR23149:SF27">
    <property type="entry name" value="PIN2_TERF1-INTERACTING TELOMERASE INHIBITOR 1"/>
    <property type="match status" value="1"/>
</dbReference>
<dbReference type="EMBL" id="VTPC01006054">
    <property type="protein sequence ID" value="KAF2895306.1"/>
    <property type="molecule type" value="Genomic_DNA"/>
</dbReference>
<dbReference type="AlphaFoldDB" id="A0A8K0GDR9"/>
<sequence length="653" mass="74900">MSMLAERKQKQKWILSGGSMNRKNDWSKDSNKFGQKMLERMGWKEGKGLGRNEDGLTEHVKVLYKSDNKGIGFKDSVEWSAQQDNFKALLEELSTSNVDSNDKPQNVKSLEEKSQNSRARVHYRKFTRGKDLSRYSEKDLANIFGKKKLNCEKSDDTVEEVEQESTITAGVVTVFGGSMVDYFRNKKGFNIRGVKDEDNSEEERVIQKHILGTITENEIENELQTPENKESCKRKKKKSKNLVDAEENQVDCNKYTNREVENENDDEGTIQRKKKKKLKGLDNPVLNITDSNHENDSFNDRLDNSEVKPDTTPSNCNNAVDFEIKHKKKKKLKGIDNLALKLNESDSKLGGKRNSDCNDDLDGNQTEDFKVKHKKKNKSKGIDNPALNLNDSNNTSSEKSLQNGIENPTLEILDCDIMLNVTDEPVKTPVTPKAQKYTPKHKTKTVRFSKTNQEFIIDNRSPDDITKRNELYDINTKVIEDGLRNLKKKNQHVEDCKFDIKSIDKLDFCNDTPLPKKNHLGIDNKGFDIRAQKVEESVNMITRTIDHYQAEVENGINESKLKRTRMNEEYMVGELNCSDGENEVHDDGVKLRFKYAKFNRIEPMWAKRNDAQTTLPKKSYKHLIRGDIIIGFKNSNLHEIPGYGMVGRCGQRS</sequence>
<feature type="region of interest" description="Disordered" evidence="1">
    <location>
        <begin position="97"/>
        <end position="119"/>
    </location>
</feature>
<evidence type="ECO:0000313" key="3">
    <source>
        <dbReference type="EMBL" id="KAF2895306.1"/>
    </source>
</evidence>
<dbReference type="GO" id="GO:0005730">
    <property type="term" value="C:nucleolus"/>
    <property type="evidence" value="ECO:0007669"/>
    <property type="project" value="TreeGrafter"/>
</dbReference>
<name>A0A8K0GDR9_IGNLU</name>
<feature type="region of interest" description="Disordered" evidence="1">
    <location>
        <begin position="346"/>
        <end position="404"/>
    </location>
</feature>
<feature type="region of interest" description="Disordered" evidence="1">
    <location>
        <begin position="222"/>
        <end position="315"/>
    </location>
</feature>
<feature type="compositionally biased region" description="Basic and acidic residues" evidence="1">
    <location>
        <begin position="346"/>
        <end position="356"/>
    </location>
</feature>
<proteinExistence type="predicted"/>
<organism evidence="3 4">
    <name type="scientific">Ignelater luminosus</name>
    <name type="common">Cucubano</name>
    <name type="synonym">Pyrophorus luminosus</name>
    <dbReference type="NCBI Taxonomy" id="2038154"/>
    <lineage>
        <taxon>Eukaryota</taxon>
        <taxon>Metazoa</taxon>
        <taxon>Ecdysozoa</taxon>
        <taxon>Arthropoda</taxon>
        <taxon>Hexapoda</taxon>
        <taxon>Insecta</taxon>
        <taxon>Pterygota</taxon>
        <taxon>Neoptera</taxon>
        <taxon>Endopterygota</taxon>
        <taxon>Coleoptera</taxon>
        <taxon>Polyphaga</taxon>
        <taxon>Elateriformia</taxon>
        <taxon>Elateroidea</taxon>
        <taxon>Elateridae</taxon>
        <taxon>Agrypninae</taxon>
        <taxon>Pyrophorini</taxon>
        <taxon>Ignelater</taxon>
    </lineage>
</organism>
<evidence type="ECO:0000256" key="1">
    <source>
        <dbReference type="SAM" id="MobiDB-lite"/>
    </source>
</evidence>
<gene>
    <name evidence="3" type="ORF">ILUMI_10861</name>
</gene>
<dbReference type="InterPro" id="IPR000467">
    <property type="entry name" value="G_patch_dom"/>
</dbReference>
<feature type="domain" description="G-patch" evidence="2">
    <location>
        <begin position="30"/>
        <end position="76"/>
    </location>
</feature>
<dbReference type="Pfam" id="PF01585">
    <property type="entry name" value="G-patch"/>
    <property type="match status" value="1"/>
</dbReference>
<evidence type="ECO:0000313" key="4">
    <source>
        <dbReference type="Proteomes" id="UP000801492"/>
    </source>
</evidence>
<dbReference type="GO" id="GO:0010521">
    <property type="term" value="F:telomerase inhibitor activity"/>
    <property type="evidence" value="ECO:0007669"/>
    <property type="project" value="TreeGrafter"/>
</dbReference>
<accession>A0A8K0GDR9</accession>
<dbReference type="PANTHER" id="PTHR23149">
    <property type="entry name" value="G PATCH DOMAIN CONTAINING PROTEIN"/>
    <property type="match status" value="1"/>
</dbReference>
<feature type="region of interest" description="Disordered" evidence="1">
    <location>
        <begin position="1"/>
        <end position="30"/>
    </location>
</feature>
<dbReference type="GO" id="GO:0003676">
    <property type="term" value="F:nucleic acid binding"/>
    <property type="evidence" value="ECO:0007669"/>
    <property type="project" value="InterPro"/>
</dbReference>
<dbReference type="SMART" id="SM00443">
    <property type="entry name" value="G_patch"/>
    <property type="match status" value="1"/>
</dbReference>